<sequence>MQHDETLQPIRAKTYVSVFFLLIVLTALTLLQPMLISLALAPTLIVQMGLATVKAFLIVAYYMHIKTESRLLKTLIYSSLVVLVIIYVIMAIDTYYRYTPHDVFARVAQGGLLC</sequence>
<evidence type="ECO:0000256" key="5">
    <source>
        <dbReference type="ARBA" id="ARBA00023136"/>
    </source>
</evidence>
<proteinExistence type="predicted"/>
<feature type="transmembrane region" description="Helical" evidence="6">
    <location>
        <begin position="75"/>
        <end position="96"/>
    </location>
</feature>
<dbReference type="Proteomes" id="UP000703590">
    <property type="component" value="Unassembled WGS sequence"/>
</dbReference>
<reference evidence="7 8" key="3">
    <citation type="submission" date="2021-02" db="EMBL/GenBank/DDBJ databases">
        <authorList>
            <person name="Merkel A.Y."/>
        </authorList>
    </citation>
    <scope>NUCLEOTIDE SEQUENCE [LARGE SCALE GENOMIC DNA]</scope>
    <source>
        <strain evidence="7 8">T05b</strain>
    </source>
</reference>
<keyword evidence="3 6" id="KW-0812">Transmembrane</keyword>
<protein>
    <submittedName>
        <fullName evidence="7">Cytochrome C oxidase subunit IV family protein</fullName>
    </submittedName>
</protein>
<keyword evidence="5 6" id="KW-0472">Membrane</keyword>
<evidence type="ECO:0000256" key="1">
    <source>
        <dbReference type="ARBA" id="ARBA00004651"/>
    </source>
</evidence>
<dbReference type="RefSeq" id="WP_205460124.1">
    <property type="nucleotide sequence ID" value="NZ_JAFHKK010000046.1"/>
</dbReference>
<comment type="caution">
    <text evidence="7">The sequence shown here is derived from an EMBL/GenBank/DDBJ whole genome shotgun (WGS) entry which is preliminary data.</text>
</comment>
<dbReference type="InterPro" id="IPR005171">
    <property type="entry name" value="Cyt_c_oxidase_su4_prok"/>
</dbReference>
<gene>
    <name evidence="7" type="ORF">JWV37_12240</name>
</gene>
<dbReference type="Pfam" id="PF03626">
    <property type="entry name" value="COX4_pro"/>
    <property type="match status" value="1"/>
</dbReference>
<dbReference type="InterPro" id="IPR011743">
    <property type="entry name" value="Caa3_sub_IV"/>
</dbReference>
<feature type="transmembrane region" description="Helical" evidence="6">
    <location>
        <begin position="12"/>
        <end position="32"/>
    </location>
</feature>
<evidence type="ECO:0000256" key="4">
    <source>
        <dbReference type="ARBA" id="ARBA00022989"/>
    </source>
</evidence>
<keyword evidence="8" id="KW-1185">Reference proteome</keyword>
<evidence type="ECO:0000313" key="8">
    <source>
        <dbReference type="Proteomes" id="UP000703590"/>
    </source>
</evidence>
<dbReference type="NCBIfam" id="TIGR02229">
    <property type="entry name" value="caa3_sub_IV"/>
    <property type="match status" value="1"/>
</dbReference>
<feature type="transmembrane region" description="Helical" evidence="6">
    <location>
        <begin position="44"/>
        <end position="63"/>
    </location>
</feature>
<keyword evidence="2" id="KW-1003">Cell membrane</keyword>
<accession>A0ABS2WV72</accession>
<keyword evidence="4 6" id="KW-1133">Transmembrane helix</keyword>
<evidence type="ECO:0000313" key="7">
    <source>
        <dbReference type="EMBL" id="MBN2965552.1"/>
    </source>
</evidence>
<reference evidence="7 8" key="1">
    <citation type="submission" date="2021-02" db="EMBL/GenBank/DDBJ databases">
        <title>Sulfurospirillum tamanensis sp. nov.</title>
        <authorList>
            <person name="Frolova A."/>
            <person name="Merkel A."/>
            <person name="Slobodkin A."/>
        </authorList>
    </citation>
    <scope>NUCLEOTIDE SEQUENCE [LARGE SCALE GENOMIC DNA]</scope>
    <source>
        <strain evidence="7 8">T05b</strain>
    </source>
</reference>
<evidence type="ECO:0000256" key="2">
    <source>
        <dbReference type="ARBA" id="ARBA00022475"/>
    </source>
</evidence>
<organism evidence="7 8">
    <name type="scientific">Sulfurospirillum tamanense</name>
    <dbReference type="NCBI Taxonomy" id="2813362"/>
    <lineage>
        <taxon>Bacteria</taxon>
        <taxon>Pseudomonadati</taxon>
        <taxon>Campylobacterota</taxon>
        <taxon>Epsilonproteobacteria</taxon>
        <taxon>Campylobacterales</taxon>
        <taxon>Sulfurospirillaceae</taxon>
        <taxon>Sulfurospirillum</taxon>
    </lineage>
</organism>
<evidence type="ECO:0000256" key="3">
    <source>
        <dbReference type="ARBA" id="ARBA00022692"/>
    </source>
</evidence>
<reference evidence="8" key="2">
    <citation type="submission" date="2021-02" db="EMBL/GenBank/DDBJ databases">
        <title>Sulfurospirillum tamanensis sp. nov.</title>
        <authorList>
            <person name="Merkel A.Y."/>
        </authorList>
    </citation>
    <scope>NUCLEOTIDE SEQUENCE [LARGE SCALE GENOMIC DNA]</scope>
    <source>
        <strain evidence="8">T05b</strain>
    </source>
</reference>
<name>A0ABS2WV72_9BACT</name>
<comment type="subcellular location">
    <subcellularLocation>
        <location evidence="1">Cell membrane</location>
        <topology evidence="1">Multi-pass membrane protein</topology>
    </subcellularLocation>
</comment>
<dbReference type="EMBL" id="JAFHKK010000046">
    <property type="protein sequence ID" value="MBN2965552.1"/>
    <property type="molecule type" value="Genomic_DNA"/>
</dbReference>
<evidence type="ECO:0000256" key="6">
    <source>
        <dbReference type="SAM" id="Phobius"/>
    </source>
</evidence>